<keyword evidence="3" id="KW-1185">Reference proteome</keyword>
<sequence length="247" mass="27844">MIVLMLTNVQILKGHLAKDCLESKSFPTKDFYNSQEIPSSQPISSSSSIPNYELNKTHTSRPSNTSINASNLMLPPKSPLIPLISLQTANSKRALSSSSTSEQNMEVDAVKHARQTEHNLSKSKPKKLRADNDQVHNSRFVIPSTIEMEISANPDKYKCSYDQLQNLFDKVAESDSIKETVEEFNLSPLETRSMLTNLYLHLPKRGHKQRFTRLKNKLTKEFNLPVEEKTYASTGSESELSSTETIQ</sequence>
<protein>
    <submittedName>
        <fullName evidence="2">Uncharacterized protein</fullName>
    </submittedName>
</protein>
<evidence type="ECO:0000256" key="1">
    <source>
        <dbReference type="SAM" id="MobiDB-lite"/>
    </source>
</evidence>
<feature type="compositionally biased region" description="Polar residues" evidence="1">
    <location>
        <begin position="60"/>
        <end position="71"/>
    </location>
</feature>
<dbReference type="AlphaFoldDB" id="A0AAV7ILK9"/>
<dbReference type="EMBL" id="JAHXZJ010001492">
    <property type="protein sequence ID" value="KAH0552759.1"/>
    <property type="molecule type" value="Genomic_DNA"/>
</dbReference>
<organism evidence="2 3">
    <name type="scientific">Cotesia glomerata</name>
    <name type="common">Lepidopteran parasitic wasp</name>
    <name type="synonym">Apanteles glomeratus</name>
    <dbReference type="NCBI Taxonomy" id="32391"/>
    <lineage>
        <taxon>Eukaryota</taxon>
        <taxon>Metazoa</taxon>
        <taxon>Ecdysozoa</taxon>
        <taxon>Arthropoda</taxon>
        <taxon>Hexapoda</taxon>
        <taxon>Insecta</taxon>
        <taxon>Pterygota</taxon>
        <taxon>Neoptera</taxon>
        <taxon>Endopterygota</taxon>
        <taxon>Hymenoptera</taxon>
        <taxon>Apocrita</taxon>
        <taxon>Ichneumonoidea</taxon>
        <taxon>Braconidae</taxon>
        <taxon>Microgastrinae</taxon>
        <taxon>Cotesia</taxon>
    </lineage>
</organism>
<accession>A0AAV7ILK9</accession>
<feature type="region of interest" description="Disordered" evidence="1">
    <location>
        <begin position="92"/>
        <end position="129"/>
    </location>
</feature>
<feature type="compositionally biased region" description="Basic and acidic residues" evidence="1">
    <location>
        <begin position="108"/>
        <end position="120"/>
    </location>
</feature>
<reference evidence="2 3" key="1">
    <citation type="journal article" date="2021" name="J. Hered.">
        <title>A chromosome-level genome assembly of the parasitoid wasp, Cotesia glomerata (Hymenoptera: Braconidae).</title>
        <authorList>
            <person name="Pinto B.J."/>
            <person name="Weis J.J."/>
            <person name="Gamble T."/>
            <person name="Ode P.J."/>
            <person name="Paul R."/>
            <person name="Zaspel J.M."/>
        </authorList>
    </citation>
    <scope>NUCLEOTIDE SEQUENCE [LARGE SCALE GENOMIC DNA]</scope>
    <source>
        <strain evidence="2">CgM1</strain>
    </source>
</reference>
<dbReference type="Proteomes" id="UP000826195">
    <property type="component" value="Unassembled WGS sequence"/>
</dbReference>
<evidence type="ECO:0000313" key="3">
    <source>
        <dbReference type="Proteomes" id="UP000826195"/>
    </source>
</evidence>
<comment type="caution">
    <text evidence="2">The sequence shown here is derived from an EMBL/GenBank/DDBJ whole genome shotgun (WGS) entry which is preliminary data.</text>
</comment>
<feature type="compositionally biased region" description="Low complexity" evidence="1">
    <location>
        <begin position="34"/>
        <end position="50"/>
    </location>
</feature>
<name>A0AAV7ILK9_COTGL</name>
<feature type="compositionally biased region" description="Polar residues" evidence="1">
    <location>
        <begin position="92"/>
        <end position="104"/>
    </location>
</feature>
<evidence type="ECO:0000313" key="2">
    <source>
        <dbReference type="EMBL" id="KAH0552759.1"/>
    </source>
</evidence>
<proteinExistence type="predicted"/>
<gene>
    <name evidence="2" type="ORF">KQX54_014877</name>
</gene>
<feature type="region of interest" description="Disordered" evidence="1">
    <location>
        <begin position="32"/>
        <end position="71"/>
    </location>
</feature>